<evidence type="ECO:0000256" key="1">
    <source>
        <dbReference type="SAM" id="SignalP"/>
    </source>
</evidence>
<keyword evidence="1" id="KW-0732">Signal</keyword>
<organism evidence="2 3">
    <name type="scientific">Colwellia marinimaniae</name>
    <dbReference type="NCBI Taxonomy" id="1513592"/>
    <lineage>
        <taxon>Bacteria</taxon>
        <taxon>Pseudomonadati</taxon>
        <taxon>Pseudomonadota</taxon>
        <taxon>Gammaproteobacteria</taxon>
        <taxon>Alteromonadales</taxon>
        <taxon>Colwelliaceae</taxon>
        <taxon>Colwellia</taxon>
    </lineage>
</organism>
<feature type="chain" id="PRO_5046575066" description="Lipoprotein" evidence="1">
    <location>
        <begin position="24"/>
        <end position="160"/>
    </location>
</feature>
<keyword evidence="3" id="KW-1185">Reference proteome</keyword>
<protein>
    <recommendedName>
        <fullName evidence="4">Lipoprotein</fullName>
    </recommendedName>
</protein>
<dbReference type="Proteomes" id="UP000197068">
    <property type="component" value="Unassembled WGS sequence"/>
</dbReference>
<evidence type="ECO:0000313" key="3">
    <source>
        <dbReference type="Proteomes" id="UP000197068"/>
    </source>
</evidence>
<gene>
    <name evidence="2" type="ORF">MTCD1_03052</name>
</gene>
<dbReference type="EMBL" id="BDQM01000033">
    <property type="protein sequence ID" value="GAW97425.1"/>
    <property type="molecule type" value="Genomic_DNA"/>
</dbReference>
<name>A0ABQ0MYH0_9GAMM</name>
<reference evidence="2 3" key="1">
    <citation type="submission" date="2017-06" db="EMBL/GenBank/DDBJ databases">
        <title>Whole Genome Sequences of Colwellia marinimaniae MTCD1.</title>
        <authorList>
            <person name="Kusumoto H."/>
            <person name="Inoue M."/>
            <person name="Tanikawa K."/>
            <person name="Maeji H."/>
            <person name="Cameron J.H."/>
            <person name="Bartlett D.H."/>
        </authorList>
    </citation>
    <scope>NUCLEOTIDE SEQUENCE [LARGE SCALE GENOMIC DNA]</scope>
    <source>
        <strain evidence="2 3">MTCD1</strain>
    </source>
</reference>
<accession>A0ABQ0MYH0</accession>
<proteinExistence type="predicted"/>
<evidence type="ECO:0000313" key="2">
    <source>
        <dbReference type="EMBL" id="GAW97425.1"/>
    </source>
</evidence>
<feature type="signal peptide" evidence="1">
    <location>
        <begin position="1"/>
        <end position="23"/>
    </location>
</feature>
<evidence type="ECO:0008006" key="4">
    <source>
        <dbReference type="Google" id="ProtNLM"/>
    </source>
</evidence>
<dbReference type="RefSeq" id="WP_057180500.1">
    <property type="nucleotide sequence ID" value="NZ_BDQM01000033.1"/>
</dbReference>
<dbReference type="PROSITE" id="PS51257">
    <property type="entry name" value="PROKAR_LIPOPROTEIN"/>
    <property type="match status" value="1"/>
</dbReference>
<sequence length="160" mass="17790">MKTTLITLVLVTLTMFGCGGDEADSEESNVVPQEIPATSPSTASQPQTVISTSELISTPEFNFISVVKLQLTLPASPTEEINYFINICTDFSNENDVVTINYKSCKLRARLTRQQQQFTLSLSVTEQVLIAQIWPIENDAQPITTYWHIAASGNNWQITF</sequence>
<comment type="caution">
    <text evidence="2">The sequence shown here is derived from an EMBL/GenBank/DDBJ whole genome shotgun (WGS) entry which is preliminary data.</text>
</comment>